<dbReference type="EMBL" id="CAMXCT030003569">
    <property type="protein sequence ID" value="CAL4792476.1"/>
    <property type="molecule type" value="Genomic_DNA"/>
</dbReference>
<keyword evidence="5" id="KW-0436">Ligase</keyword>
<reference evidence="3" key="1">
    <citation type="submission" date="2022-10" db="EMBL/GenBank/DDBJ databases">
        <authorList>
            <person name="Chen Y."/>
            <person name="Dougan E. K."/>
            <person name="Chan C."/>
            <person name="Rhodes N."/>
            <person name="Thang M."/>
        </authorList>
    </citation>
    <scope>NUCLEOTIDE SEQUENCE</scope>
</reference>
<feature type="repeat" description="PPR" evidence="2">
    <location>
        <begin position="177"/>
        <end position="211"/>
    </location>
</feature>
<dbReference type="PROSITE" id="PS51375">
    <property type="entry name" value="PPR"/>
    <property type="match status" value="1"/>
</dbReference>
<evidence type="ECO:0000256" key="1">
    <source>
        <dbReference type="ARBA" id="ARBA00022737"/>
    </source>
</evidence>
<dbReference type="PANTHER" id="PTHR47936">
    <property type="entry name" value="PPR_LONG DOMAIN-CONTAINING PROTEIN"/>
    <property type="match status" value="1"/>
</dbReference>
<name>A0A9P1D791_9DINO</name>
<evidence type="ECO:0000256" key="2">
    <source>
        <dbReference type="PROSITE-ProRule" id="PRU00708"/>
    </source>
</evidence>
<dbReference type="EMBL" id="CAMXCT020003569">
    <property type="protein sequence ID" value="CAL1158539.1"/>
    <property type="molecule type" value="Genomic_DNA"/>
</dbReference>
<dbReference type="PANTHER" id="PTHR47936:SF1">
    <property type="entry name" value="PENTATRICOPEPTIDE REPEAT-CONTAINING PROTEIN GUN1, CHLOROPLASTIC"/>
    <property type="match status" value="1"/>
</dbReference>
<evidence type="ECO:0000313" key="3">
    <source>
        <dbReference type="EMBL" id="CAI4005164.1"/>
    </source>
</evidence>
<comment type="caution">
    <text evidence="3">The sequence shown here is derived from an EMBL/GenBank/DDBJ whole genome shotgun (WGS) entry which is preliminary data.</text>
</comment>
<dbReference type="EMBL" id="CAMXCT010003569">
    <property type="protein sequence ID" value="CAI4005164.1"/>
    <property type="molecule type" value="Genomic_DNA"/>
</dbReference>
<dbReference type="AlphaFoldDB" id="A0A9P1D791"/>
<keyword evidence="1" id="KW-0677">Repeat</keyword>
<proteinExistence type="predicted"/>
<gene>
    <name evidence="3" type="ORF">C1SCF055_LOCUS30913</name>
</gene>
<dbReference type="OrthoDB" id="1248375at2759"/>
<protein>
    <submittedName>
        <fullName evidence="5">Phenylalanine--tRNA ligase</fullName>
    </submittedName>
</protein>
<evidence type="ECO:0000313" key="4">
    <source>
        <dbReference type="EMBL" id="CAL1158539.1"/>
    </source>
</evidence>
<organism evidence="3">
    <name type="scientific">Cladocopium goreaui</name>
    <dbReference type="NCBI Taxonomy" id="2562237"/>
    <lineage>
        <taxon>Eukaryota</taxon>
        <taxon>Sar</taxon>
        <taxon>Alveolata</taxon>
        <taxon>Dinophyceae</taxon>
        <taxon>Suessiales</taxon>
        <taxon>Symbiodiniaceae</taxon>
        <taxon>Cladocopium</taxon>
    </lineage>
</organism>
<sequence>MQYDKSSLLAAWRFAGRPQQGAPNGPDASWQLAMHRLRAPQPASAASVCIGACCRAAAWEASMAVLHSIEEHRMYVDTVAFNGALTACSKKLHWKPAVNLLAAMKRGLVRANSISYISAFKSLKQQMDAWAHSSWSLQKVRSQGLRLHLFLRSACSTLCADVGAWEKATALTGEEDDVVAVNGVLSACARRLNWPQALRLYATMRQRGVKPSQKSLTALASAMSRTISNVAMDAPSSPCPWSHALSLASYVGLADLKGHRRHRLRCREFIAAVTTSCSRRWDIALQVASEFEGEVDAILLGATMHAVGLALAWSRVLAMFQRTTASPTTGLCNIAITACARSSQVLTSCKYHGVYGRWSLDLRVSMALKSGEVGQGRKLLEICRAQGLEPDTQSFNALMGVVPEKQELGWPLAMQLVMQMDQCSLQSDRLTLNNALASSSHGRCWLQALWLLGARQLPAPGLVAYNVVMEASRQQPRLVLGFFREMHVQSLNPDVTTLCLVAEACGQLGRFGLSSSFLRAAEENVVAALQEKDGRFDILSNVDGVRKHVSENKNVKVRKR</sequence>
<evidence type="ECO:0000313" key="5">
    <source>
        <dbReference type="EMBL" id="CAL4792476.1"/>
    </source>
</evidence>
<dbReference type="Gene3D" id="1.25.40.10">
    <property type="entry name" value="Tetratricopeptide repeat domain"/>
    <property type="match status" value="3"/>
</dbReference>
<dbReference type="Proteomes" id="UP001152797">
    <property type="component" value="Unassembled WGS sequence"/>
</dbReference>
<reference evidence="4" key="2">
    <citation type="submission" date="2024-04" db="EMBL/GenBank/DDBJ databases">
        <authorList>
            <person name="Chen Y."/>
            <person name="Shah S."/>
            <person name="Dougan E. K."/>
            <person name="Thang M."/>
            <person name="Chan C."/>
        </authorList>
    </citation>
    <scope>NUCLEOTIDE SEQUENCE [LARGE SCALE GENOMIC DNA]</scope>
</reference>
<dbReference type="InterPro" id="IPR011990">
    <property type="entry name" value="TPR-like_helical_dom_sf"/>
</dbReference>
<keyword evidence="6" id="KW-1185">Reference proteome</keyword>
<dbReference type="GO" id="GO:0016874">
    <property type="term" value="F:ligase activity"/>
    <property type="evidence" value="ECO:0007669"/>
    <property type="project" value="UniProtKB-KW"/>
</dbReference>
<accession>A0A9P1D791</accession>
<dbReference type="InterPro" id="IPR002885">
    <property type="entry name" value="PPR_rpt"/>
</dbReference>
<evidence type="ECO:0000313" key="6">
    <source>
        <dbReference type="Proteomes" id="UP001152797"/>
    </source>
</evidence>